<feature type="region of interest" description="Disordered" evidence="1">
    <location>
        <begin position="12"/>
        <end position="52"/>
    </location>
</feature>
<reference evidence="2 3" key="1">
    <citation type="journal article" date="2020" name="Harmful Algae">
        <title>Molecular and morphological characterization of a novel dihydroanatoxin-a producing Microcoleus species (cyanobacteria) from the Russian River, California, USA.</title>
        <authorList>
            <person name="Conklin K.Y."/>
            <person name="Stancheva R."/>
            <person name="Otten T.G."/>
            <person name="Fadness R."/>
            <person name="Boyer G.L."/>
            <person name="Read B."/>
            <person name="Zhang X."/>
            <person name="Sheath R.G."/>
        </authorList>
    </citation>
    <scope>NUCLEOTIDE SEQUENCE [LARGE SCALE GENOMIC DNA]</scope>
    <source>
        <strain evidence="2 3">PTRS2</strain>
    </source>
</reference>
<gene>
    <name evidence="2" type="ORF">WMG39_10990</name>
</gene>
<comment type="caution">
    <text evidence="2">The sequence shown here is derived from an EMBL/GenBank/DDBJ whole genome shotgun (WGS) entry which is preliminary data.</text>
</comment>
<keyword evidence="3" id="KW-1185">Reference proteome</keyword>
<dbReference type="RefSeq" id="WP_340517048.1">
    <property type="nucleotide sequence ID" value="NZ_JBBLXS010000115.1"/>
</dbReference>
<proteinExistence type="predicted"/>
<evidence type="ECO:0000313" key="2">
    <source>
        <dbReference type="EMBL" id="MEK0185385.1"/>
    </source>
</evidence>
<dbReference type="EMBL" id="JBBLXS010000115">
    <property type="protein sequence ID" value="MEK0185385.1"/>
    <property type="molecule type" value="Genomic_DNA"/>
</dbReference>
<feature type="compositionally biased region" description="Basic and acidic residues" evidence="1">
    <location>
        <begin position="28"/>
        <end position="52"/>
    </location>
</feature>
<protein>
    <submittedName>
        <fullName evidence="2">Radical SAM protein</fullName>
    </submittedName>
</protein>
<evidence type="ECO:0000313" key="3">
    <source>
        <dbReference type="Proteomes" id="UP001384579"/>
    </source>
</evidence>
<dbReference type="Proteomes" id="UP001384579">
    <property type="component" value="Unassembled WGS sequence"/>
</dbReference>
<name>A0ABU8YLT7_9CYAN</name>
<organism evidence="2 3">
    <name type="scientific">Microcoleus anatoxicus PTRS2</name>
    <dbReference type="NCBI Taxonomy" id="2705321"/>
    <lineage>
        <taxon>Bacteria</taxon>
        <taxon>Bacillati</taxon>
        <taxon>Cyanobacteriota</taxon>
        <taxon>Cyanophyceae</taxon>
        <taxon>Oscillatoriophycideae</taxon>
        <taxon>Oscillatoriales</taxon>
        <taxon>Microcoleaceae</taxon>
        <taxon>Microcoleus</taxon>
        <taxon>Microcoleus anatoxicus</taxon>
    </lineage>
</organism>
<sequence>MLLLYTTFFGYKLPPSEPEIVPNQPKSNAEKADSEPEKSAKTEPAKQTEEIRNIQQHYHLERRLFQ</sequence>
<evidence type="ECO:0000256" key="1">
    <source>
        <dbReference type="SAM" id="MobiDB-lite"/>
    </source>
</evidence>
<accession>A0ABU8YLT7</accession>